<feature type="transmembrane region" description="Helical" evidence="1">
    <location>
        <begin position="21"/>
        <end position="45"/>
    </location>
</feature>
<protein>
    <submittedName>
        <fullName evidence="2">MerR family transcriptional regulator</fullName>
    </submittedName>
</protein>
<sequence>MCICINRTIFYRRVRLMSKNLILERVFLGFVIGIIISVCLVFIYIKLIEPIIINFAWKKVIKNKEKLSTKEQKIIKYIQLFSFWDIDKYNYITNKDTLHKNYDYLCEHTSENIKNTFNQILNTLDSMKNSDVRNDIMLTFEELYDIEDLSKLESLDEYLQNKIDYLTDFENDLEEQQEISREKEIINNLKDKLIKLNQSKLYSIINSYYKSGMLDLVDINKLTEIITKDINDLELRSYINSIILSKGGR</sequence>
<keyword evidence="3" id="KW-1185">Reference proteome</keyword>
<keyword evidence="1" id="KW-1133">Transmembrane helix</keyword>
<dbReference type="EMBL" id="MK554696">
    <property type="protein sequence ID" value="QBJ04099.1"/>
    <property type="molecule type" value="Genomic_DNA"/>
</dbReference>
<accession>A0A481W5G5</accession>
<proteinExistence type="predicted"/>
<dbReference type="GeneID" id="65071910"/>
<evidence type="ECO:0000256" key="1">
    <source>
        <dbReference type="SAM" id="Phobius"/>
    </source>
</evidence>
<reference evidence="2 3" key="1">
    <citation type="submission" date="2019-02" db="EMBL/GenBank/DDBJ databases">
        <title>Genomic, morphological and functional characterisation of novel bacteriophage Fnu1 capable of disrupt Fusobacterium nucleatum biofilm.</title>
        <authorList>
            <person name="Kabwe M."/>
            <person name="Brown T.L."/>
            <person name="Dashper S."/>
            <person name="Speirs L."/>
            <person name="Ku H."/>
            <person name="Petrovski S."/>
            <person name="Chan H.T."/>
            <person name="Lock P."/>
            <person name="Tucci J."/>
        </authorList>
    </citation>
    <scope>NUCLEOTIDE SEQUENCE [LARGE SCALE GENOMIC DNA]</scope>
</reference>
<dbReference type="RefSeq" id="YP_010082902.1">
    <property type="nucleotide sequence ID" value="NC_055035.1"/>
</dbReference>
<evidence type="ECO:0000313" key="2">
    <source>
        <dbReference type="EMBL" id="QBJ04099.1"/>
    </source>
</evidence>
<dbReference type="Proteomes" id="UP000292160">
    <property type="component" value="Segment"/>
</dbReference>
<organism evidence="2 3">
    <name type="scientific">Fusobacterium phage Fnu1</name>
    <dbReference type="NCBI Taxonomy" id="2530024"/>
    <lineage>
        <taxon>Viruses</taxon>
        <taxon>Duplodnaviria</taxon>
        <taxon>Heunggongvirae</taxon>
        <taxon>Uroviricota</taxon>
        <taxon>Caudoviricetes</taxon>
        <taxon>Latrobevirus</taxon>
        <taxon>Latrobevirus FNU1</taxon>
    </lineage>
</organism>
<keyword evidence="1" id="KW-0472">Membrane</keyword>
<dbReference type="KEGG" id="vg:65071910"/>
<keyword evidence="1" id="KW-0812">Transmembrane</keyword>
<name>A0A481W5G5_9CAUD</name>
<evidence type="ECO:0000313" key="3">
    <source>
        <dbReference type="Proteomes" id="UP000292160"/>
    </source>
</evidence>